<evidence type="ECO:0000313" key="1">
    <source>
        <dbReference type="EMBL" id="PAK84874.1"/>
    </source>
</evidence>
<evidence type="ECO:0000313" key="2">
    <source>
        <dbReference type="Proteomes" id="UP000216195"/>
    </source>
</evidence>
<accession>A0AAE5NHX0</accession>
<dbReference type="RefSeq" id="WP_048780031.1">
    <property type="nucleotide sequence ID" value="NZ_JUWU01000074.1"/>
</dbReference>
<dbReference type="Proteomes" id="UP000216195">
    <property type="component" value="Unassembled WGS sequence"/>
</dbReference>
<organism evidence="1 2">
    <name type="scientific">Rothia dentocariosa</name>
    <dbReference type="NCBI Taxonomy" id="2047"/>
    <lineage>
        <taxon>Bacteria</taxon>
        <taxon>Bacillati</taxon>
        <taxon>Actinomycetota</taxon>
        <taxon>Actinomycetes</taxon>
        <taxon>Micrococcales</taxon>
        <taxon>Micrococcaceae</taxon>
        <taxon>Rothia</taxon>
    </lineage>
</organism>
<sequence length="98" mass="11081">MKMRFLVCGVRPSLGRHGSGNIGQRYMPDAGRGLYCTRFLLRSKPFLPLLFLPALSPASLSNLPRKKALYVNKESFSTLYSHKEPFYTLTLLKGKIFA</sequence>
<proteinExistence type="predicted"/>
<name>A0AAE5NHX0_9MICC</name>
<reference evidence="1 2" key="1">
    <citation type="submission" date="2017-04" db="EMBL/GenBank/DDBJ databases">
        <title>Kefir bacterial isolates.</title>
        <authorList>
            <person name="Kim Y."/>
            <person name="Blasche S."/>
            <person name="Patil K.R."/>
        </authorList>
    </citation>
    <scope>NUCLEOTIDE SEQUENCE [LARGE SCALE GENOMIC DNA]</scope>
    <source>
        <strain evidence="1 2">OG2-1</strain>
    </source>
</reference>
<dbReference type="EMBL" id="NCWU01000015">
    <property type="protein sequence ID" value="PAK84874.1"/>
    <property type="molecule type" value="Genomic_DNA"/>
</dbReference>
<protein>
    <submittedName>
        <fullName evidence="1">Uncharacterized protein</fullName>
    </submittedName>
</protein>
<comment type="caution">
    <text evidence="1">The sequence shown here is derived from an EMBL/GenBank/DDBJ whole genome shotgun (WGS) entry which is preliminary data.</text>
</comment>
<dbReference type="AlphaFoldDB" id="A0AAE5NHX0"/>
<gene>
    <name evidence="1" type="ORF">B8W87_09600</name>
</gene>